<dbReference type="EMBL" id="OA565358">
    <property type="protein sequence ID" value="CAD7196852.1"/>
    <property type="molecule type" value="Genomic_DNA"/>
</dbReference>
<sequence length="510" mass="57433">MEEYFDEERGWEGEIADGELDGGEESVENPQEVLCECLEKFSTPDYIMEPGIFTQLKRYFQAGGNPETVIELLSHNYSAVAQMANLLAEWLILGGVKVTDVQAMVENHLKEMIVKTFDPKKADTIFTEEGELISDAGYQGEITSISTAAQQIEVFSRVLKTAISGFLQNSDDWQNNIQECAKMVCHGQHTYVYSQVLLQVLSHEPKGGATMKRLSQEITKCAQLNHHDVTPITMALNGAAKYPQACQALTSMLSRNTLNPADITVLYRNYNSPEPPPIDLVRTPQFLELLVDSLFKPGIKLNPEHKYKYIHLLAYASSVFETSGKKGQNKSLNKEELKSTVQAIEKVHSICNLNKGSSELVADLTTLYHCIRFPVVSVGVVRWVESTVMEPSYFKLCTEHTPIHLALLDELEMRKMLLDRMVNLLSRGCVVPVVKYIKQCWLRGDTDISLIRYFVTEVLETIAPPYTPEFVQLFLPMVENDEITGTMRGDGENDTVSEFIVYCKANYTVL</sequence>
<reference evidence="7" key="1">
    <citation type="submission" date="2020-11" db="EMBL/GenBank/DDBJ databases">
        <authorList>
            <person name="Tran Van P."/>
        </authorList>
    </citation>
    <scope>NUCLEOTIDE SEQUENCE</scope>
</reference>
<evidence type="ECO:0000256" key="6">
    <source>
        <dbReference type="ARBA" id="ARBA00023242"/>
    </source>
</evidence>
<evidence type="ECO:0000256" key="2">
    <source>
        <dbReference type="ARBA" id="ARBA00005726"/>
    </source>
</evidence>
<organism evidence="7">
    <name type="scientific">Timema douglasi</name>
    <name type="common">Walking stick</name>
    <dbReference type="NCBI Taxonomy" id="61478"/>
    <lineage>
        <taxon>Eukaryota</taxon>
        <taxon>Metazoa</taxon>
        <taxon>Ecdysozoa</taxon>
        <taxon>Arthropoda</taxon>
        <taxon>Hexapoda</taxon>
        <taxon>Insecta</taxon>
        <taxon>Pterygota</taxon>
        <taxon>Neoptera</taxon>
        <taxon>Polyneoptera</taxon>
        <taxon>Phasmatodea</taxon>
        <taxon>Timematodea</taxon>
        <taxon>Timematoidea</taxon>
        <taxon>Timematidae</taxon>
        <taxon>Timema</taxon>
    </lineage>
</organism>
<dbReference type="AlphaFoldDB" id="A0A7R8VE82"/>
<comment type="subcellular location">
    <subcellularLocation>
        <location evidence="1">Nucleus</location>
    </subcellularLocation>
</comment>
<evidence type="ECO:0000256" key="4">
    <source>
        <dbReference type="ARBA" id="ARBA00023015"/>
    </source>
</evidence>
<name>A0A7R8VE82_TIMDO</name>
<gene>
    <name evidence="7" type="ORF">TDIB3V08_LOCUS3179</name>
</gene>
<dbReference type="InterPro" id="IPR006942">
    <property type="entry name" value="TH1"/>
</dbReference>
<evidence type="ECO:0000313" key="7">
    <source>
        <dbReference type="EMBL" id="CAD7196852.1"/>
    </source>
</evidence>
<keyword evidence="5" id="KW-0804">Transcription</keyword>
<proteinExistence type="inferred from homology"/>
<dbReference type="PANTHER" id="PTHR12144:SF0">
    <property type="entry name" value="NEGATIVE ELONGATION FACTOR C_D"/>
    <property type="match status" value="1"/>
</dbReference>
<dbReference type="GO" id="GO:0034244">
    <property type="term" value="P:negative regulation of transcription elongation by RNA polymerase II"/>
    <property type="evidence" value="ECO:0007669"/>
    <property type="project" value="TreeGrafter"/>
</dbReference>
<dbReference type="Pfam" id="PF04858">
    <property type="entry name" value="TH1"/>
    <property type="match status" value="3"/>
</dbReference>
<keyword evidence="3" id="KW-0678">Repressor</keyword>
<evidence type="ECO:0000256" key="1">
    <source>
        <dbReference type="ARBA" id="ARBA00004123"/>
    </source>
</evidence>
<evidence type="ECO:0000256" key="5">
    <source>
        <dbReference type="ARBA" id="ARBA00023163"/>
    </source>
</evidence>
<protein>
    <recommendedName>
        <fullName evidence="8">Negative elongation factor D</fullName>
    </recommendedName>
</protein>
<evidence type="ECO:0000256" key="3">
    <source>
        <dbReference type="ARBA" id="ARBA00022491"/>
    </source>
</evidence>
<keyword evidence="4" id="KW-0805">Transcription regulation</keyword>
<dbReference type="PANTHER" id="PTHR12144">
    <property type="entry name" value="NEGATIVE ELONGATION FACTOR D"/>
    <property type="match status" value="1"/>
</dbReference>
<accession>A0A7R8VE82</accession>
<evidence type="ECO:0008006" key="8">
    <source>
        <dbReference type="Google" id="ProtNLM"/>
    </source>
</evidence>
<keyword evidence="6" id="KW-0539">Nucleus</keyword>
<dbReference type="GO" id="GO:0003723">
    <property type="term" value="F:RNA binding"/>
    <property type="evidence" value="ECO:0007669"/>
    <property type="project" value="TreeGrafter"/>
</dbReference>
<dbReference type="GO" id="GO:0032021">
    <property type="term" value="C:NELF complex"/>
    <property type="evidence" value="ECO:0007669"/>
    <property type="project" value="TreeGrafter"/>
</dbReference>
<comment type="similarity">
    <text evidence="2">Belongs to the NELF-D family.</text>
</comment>